<evidence type="ECO:0000256" key="3">
    <source>
        <dbReference type="ARBA" id="ARBA00022448"/>
    </source>
</evidence>
<evidence type="ECO:0000256" key="9">
    <source>
        <dbReference type="ARBA" id="ARBA00045999"/>
    </source>
</evidence>
<evidence type="ECO:0000256" key="7">
    <source>
        <dbReference type="ARBA" id="ARBA00023136"/>
    </source>
</evidence>
<accession>B3RSL6</accession>
<keyword evidence="4 10" id="KW-0812">Transmembrane</keyword>
<evidence type="ECO:0000313" key="12">
    <source>
        <dbReference type="Proteomes" id="UP000009022"/>
    </source>
</evidence>
<dbReference type="GO" id="GO:0006888">
    <property type="term" value="P:endoplasmic reticulum to Golgi vesicle-mediated transport"/>
    <property type="evidence" value="ECO:0000318"/>
    <property type="project" value="GO_Central"/>
</dbReference>
<sequence length="113" mass="12587">MEGTGLVALVAKPVLYNCTTIFEPALPLARTTTGRRKKPWINQRPMAFTLYALLEAALLCINAIAILNEERFLAKVGWSSSQPQGYGEEEGVKSKLMNVIKSVQTLLRSEYKE</sequence>
<dbReference type="OrthoDB" id="15356at2759"/>
<dbReference type="GO" id="GO:0000139">
    <property type="term" value="C:Golgi membrane"/>
    <property type="evidence" value="ECO:0000318"/>
    <property type="project" value="GO_Central"/>
</dbReference>
<comment type="similarity">
    <text evidence="8">Belongs to the YOS1 family.</text>
</comment>
<gene>
    <name evidence="11" type="ORF">TRIADDRAFT_54645</name>
</gene>
<dbReference type="GeneID" id="6751746"/>
<dbReference type="KEGG" id="tad:TRIADDRAFT_54645"/>
<name>B3RSL6_TRIAD</name>
<dbReference type="PhylomeDB" id="B3RSL6"/>
<keyword evidence="7 10" id="KW-0472">Membrane</keyword>
<dbReference type="InParanoid" id="B3RSL6"/>
<dbReference type="EMBL" id="DS985243">
    <property type="protein sequence ID" value="EDV27079.1"/>
    <property type="molecule type" value="Genomic_DNA"/>
</dbReference>
<evidence type="ECO:0000256" key="6">
    <source>
        <dbReference type="ARBA" id="ARBA00022989"/>
    </source>
</evidence>
<protein>
    <recommendedName>
        <fullName evidence="2">Immediate early response 3-interacting protein 1</fullName>
    </recommendedName>
</protein>
<evidence type="ECO:0000256" key="5">
    <source>
        <dbReference type="ARBA" id="ARBA00022927"/>
    </source>
</evidence>
<dbReference type="GO" id="GO:0030134">
    <property type="term" value="C:COPII-coated ER to Golgi transport vesicle"/>
    <property type="evidence" value="ECO:0000318"/>
    <property type="project" value="GO_Central"/>
</dbReference>
<keyword evidence="3" id="KW-0813">Transport</keyword>
<organism evidence="11 12">
    <name type="scientific">Trichoplax adhaerens</name>
    <name type="common">Trichoplax reptans</name>
    <dbReference type="NCBI Taxonomy" id="10228"/>
    <lineage>
        <taxon>Eukaryota</taxon>
        <taxon>Metazoa</taxon>
        <taxon>Placozoa</taxon>
        <taxon>Uniplacotomia</taxon>
        <taxon>Trichoplacea</taxon>
        <taxon>Trichoplacidae</taxon>
        <taxon>Trichoplax</taxon>
    </lineage>
</organism>
<evidence type="ECO:0000256" key="8">
    <source>
        <dbReference type="ARBA" id="ARBA00024203"/>
    </source>
</evidence>
<dbReference type="InterPro" id="IPR013880">
    <property type="entry name" value="Yos1"/>
</dbReference>
<dbReference type="GO" id="GO:0005789">
    <property type="term" value="C:endoplasmic reticulum membrane"/>
    <property type="evidence" value="ECO:0000318"/>
    <property type="project" value="GO_Central"/>
</dbReference>
<dbReference type="eggNOG" id="KOG4779">
    <property type="taxonomic scope" value="Eukaryota"/>
</dbReference>
<evidence type="ECO:0000256" key="1">
    <source>
        <dbReference type="ARBA" id="ARBA00004370"/>
    </source>
</evidence>
<dbReference type="RefSeq" id="XP_002111075.1">
    <property type="nucleotide sequence ID" value="XM_002111039.1"/>
</dbReference>
<dbReference type="GO" id="GO:0015031">
    <property type="term" value="P:protein transport"/>
    <property type="evidence" value="ECO:0007669"/>
    <property type="project" value="UniProtKB-KW"/>
</dbReference>
<evidence type="ECO:0000256" key="2">
    <source>
        <dbReference type="ARBA" id="ARBA00016434"/>
    </source>
</evidence>
<dbReference type="Proteomes" id="UP000009022">
    <property type="component" value="Unassembled WGS sequence"/>
</dbReference>
<proteinExistence type="inferred from homology"/>
<evidence type="ECO:0000256" key="10">
    <source>
        <dbReference type="SAM" id="Phobius"/>
    </source>
</evidence>
<comment type="subcellular location">
    <subcellularLocation>
        <location evidence="1">Membrane</location>
    </subcellularLocation>
</comment>
<keyword evidence="6 10" id="KW-1133">Transmembrane helix</keyword>
<reference evidence="11 12" key="1">
    <citation type="journal article" date="2008" name="Nature">
        <title>The Trichoplax genome and the nature of placozoans.</title>
        <authorList>
            <person name="Srivastava M."/>
            <person name="Begovic E."/>
            <person name="Chapman J."/>
            <person name="Putnam N.H."/>
            <person name="Hellsten U."/>
            <person name="Kawashima T."/>
            <person name="Kuo A."/>
            <person name="Mitros T."/>
            <person name="Salamov A."/>
            <person name="Carpenter M.L."/>
            <person name="Signorovitch A.Y."/>
            <person name="Moreno M.A."/>
            <person name="Kamm K."/>
            <person name="Grimwood J."/>
            <person name="Schmutz J."/>
            <person name="Shapiro H."/>
            <person name="Grigoriev I.V."/>
            <person name="Buss L.W."/>
            <person name="Schierwater B."/>
            <person name="Dellaporta S.L."/>
            <person name="Rokhsar D.S."/>
        </authorList>
    </citation>
    <scope>NUCLEOTIDE SEQUENCE [LARGE SCALE GENOMIC DNA]</scope>
    <source>
        <strain evidence="11 12">Grell-BS-1999</strain>
    </source>
</reference>
<dbReference type="CTD" id="6751746"/>
<dbReference type="Pfam" id="PF08571">
    <property type="entry name" value="Yos1"/>
    <property type="match status" value="1"/>
</dbReference>
<comment type="function">
    <text evidence="9">Regulator of endoplasmic reticulum secretion that acts as a key determinant of brain size. Required for secretion of extracellular matrix proteins. Required for correct brain development by depositing sufficient extracellular matrix proteins for tissue integrity and the proliferation of neural progenitors. Acts as a regulator of the unfolded protein response (UPR).</text>
</comment>
<dbReference type="FunCoup" id="B3RSL6">
    <property type="interactions" value="1065"/>
</dbReference>
<keyword evidence="5" id="KW-0653">Protein transport</keyword>
<evidence type="ECO:0000313" key="11">
    <source>
        <dbReference type="EMBL" id="EDV27079.1"/>
    </source>
</evidence>
<dbReference type="STRING" id="10228.B3RSL6"/>
<dbReference type="PANTHER" id="PTHR15858">
    <property type="entry name" value="IMMEDIATE EARLY RESPONSE 3-INTERACTING PROTEIN 1"/>
    <property type="match status" value="1"/>
</dbReference>
<dbReference type="HOGENOM" id="CLU_152125_0_1_1"/>
<dbReference type="AlphaFoldDB" id="B3RSL6"/>
<keyword evidence="12" id="KW-1185">Reference proteome</keyword>
<evidence type="ECO:0000256" key="4">
    <source>
        <dbReference type="ARBA" id="ARBA00022692"/>
    </source>
</evidence>
<feature type="transmembrane region" description="Helical" evidence="10">
    <location>
        <begin position="48"/>
        <end position="67"/>
    </location>
</feature>
<dbReference type="PANTHER" id="PTHR15858:SF0">
    <property type="entry name" value="IMMEDIATE EARLY RESPONSE 3-INTERACTING PROTEIN 1"/>
    <property type="match status" value="1"/>
</dbReference>